<dbReference type="PANTHER" id="PTHR46042">
    <property type="entry name" value="DIPHTHINE METHYLTRANSFERASE"/>
    <property type="match status" value="1"/>
</dbReference>
<dbReference type="Gene3D" id="2.130.10.10">
    <property type="entry name" value="YVTN repeat-like/Quinoprotein amine dehydrogenase"/>
    <property type="match status" value="1"/>
</dbReference>
<dbReference type="HOGENOM" id="CLU_036100_1_0_1"/>
<sequence>MASSLNDVESDFAVTLDLPPSCVQLCPAYPDYFVVGTYSLEQSDAVQGEGQISQSRNGSLVVFKLNGKDIEHIQTVSQPAAILDLRFHDSDKECANILATVSSEGDLAIFKLDPGRDSRAPLQALASSRCDDLESDVLFLQCNWYPGRTNVIGVTTSTSLARLLFLDNTWNIIRHVDIDIGNTLEAWSVAFAPVDVVTSQPPGAVSMYCGGDDSQMRYTSVTLEGESDANISPFPPATLRGKHGAGVTAILPLQYMHSDGGRLVVTGSYDDNLRLFSIKDLHETYGIPQVTEILTQNLEGGVWRLEVIESVSDGTTASIVLLASCMHAGCRILRLATQDNTEWTSEVLVKFTEHKSMNYGSACFQLGGSKLRCLSTSFYDKLLCLWDCDFS</sequence>
<dbReference type="InterPro" id="IPR015943">
    <property type="entry name" value="WD40/YVTN_repeat-like_dom_sf"/>
</dbReference>
<evidence type="ECO:0000313" key="5">
    <source>
        <dbReference type="Proteomes" id="UP000039046"/>
    </source>
</evidence>
<keyword evidence="5" id="KW-1185">Reference proteome</keyword>
<evidence type="ECO:0000256" key="3">
    <source>
        <dbReference type="ARBA" id="ARBA00043952"/>
    </source>
</evidence>
<dbReference type="GO" id="GO:0017183">
    <property type="term" value="P:protein histidyl modification to diphthamide"/>
    <property type="evidence" value="ECO:0007669"/>
    <property type="project" value="TreeGrafter"/>
</dbReference>
<dbReference type="EMBL" id="CDHN01000005">
    <property type="protein sequence ID" value="CEJ93406.1"/>
    <property type="molecule type" value="Genomic_DNA"/>
</dbReference>
<dbReference type="GO" id="GO:0061685">
    <property type="term" value="F:diphthine methylesterase activity"/>
    <property type="evidence" value="ECO:0007669"/>
    <property type="project" value="TreeGrafter"/>
</dbReference>
<dbReference type="InterPro" id="IPR036322">
    <property type="entry name" value="WD40_repeat_dom_sf"/>
</dbReference>
<name>A0A0A1T8H2_9HYPO</name>
<dbReference type="STRING" id="1531966.A0A0A1T8H2"/>
<dbReference type="Proteomes" id="UP000039046">
    <property type="component" value="Unassembled WGS sequence"/>
</dbReference>
<organism evidence="4 5">
    <name type="scientific">[Torrubiella] hemipterigena</name>
    <dbReference type="NCBI Taxonomy" id="1531966"/>
    <lineage>
        <taxon>Eukaryota</taxon>
        <taxon>Fungi</taxon>
        <taxon>Dikarya</taxon>
        <taxon>Ascomycota</taxon>
        <taxon>Pezizomycotina</taxon>
        <taxon>Sordariomycetes</taxon>
        <taxon>Hypocreomycetidae</taxon>
        <taxon>Hypocreales</taxon>
        <taxon>Clavicipitaceae</taxon>
        <taxon>Clavicipitaceae incertae sedis</taxon>
        <taxon>'Torrubiella' clade</taxon>
    </lineage>
</organism>
<dbReference type="PANTHER" id="PTHR46042:SF1">
    <property type="entry name" value="DIPHTHINE METHYLTRANSFERASE"/>
    <property type="match status" value="1"/>
</dbReference>
<dbReference type="AlphaFoldDB" id="A0A0A1T8H2"/>
<dbReference type="InterPro" id="IPR052415">
    <property type="entry name" value="Diphthine_MTase"/>
</dbReference>
<dbReference type="GO" id="GO:0005737">
    <property type="term" value="C:cytoplasm"/>
    <property type="evidence" value="ECO:0007669"/>
    <property type="project" value="TreeGrafter"/>
</dbReference>
<evidence type="ECO:0000256" key="2">
    <source>
        <dbReference type="ARBA" id="ARBA00022737"/>
    </source>
</evidence>
<reference evidence="4 5" key="1">
    <citation type="journal article" date="2015" name="Genome Announc.">
        <title>Draft Genome Sequence and Gene Annotation of the Entomopathogenic Fungus Verticillium hemipterigenum.</title>
        <authorList>
            <person name="Horn F."/>
            <person name="Habel A."/>
            <person name="Scharf D.H."/>
            <person name="Dworschak J."/>
            <person name="Brakhage A.A."/>
            <person name="Guthke R."/>
            <person name="Hertweck C."/>
            <person name="Linde J."/>
        </authorList>
    </citation>
    <scope>NUCLEOTIDE SEQUENCE [LARGE SCALE GENOMIC DNA]</scope>
</reference>
<keyword evidence="1" id="KW-0853">WD repeat</keyword>
<dbReference type="OrthoDB" id="1930760at2759"/>
<comment type="pathway">
    <text evidence="3">Protein modification.</text>
</comment>
<accession>A0A0A1T8H2</accession>
<protein>
    <submittedName>
        <fullName evidence="4">Uncharacterized protein</fullName>
    </submittedName>
</protein>
<evidence type="ECO:0000313" key="4">
    <source>
        <dbReference type="EMBL" id="CEJ93406.1"/>
    </source>
</evidence>
<keyword evidence="2" id="KW-0677">Repeat</keyword>
<dbReference type="SUPFAM" id="SSF50978">
    <property type="entry name" value="WD40 repeat-like"/>
    <property type="match status" value="1"/>
</dbReference>
<gene>
    <name evidence="4" type="ORF">VHEMI08997</name>
</gene>
<proteinExistence type="predicted"/>
<evidence type="ECO:0000256" key="1">
    <source>
        <dbReference type="ARBA" id="ARBA00022574"/>
    </source>
</evidence>